<dbReference type="RefSeq" id="XP_012893983.1">
    <property type="nucleotide sequence ID" value="XM_013038529.1"/>
</dbReference>
<dbReference type="GO" id="GO:0006898">
    <property type="term" value="P:receptor-mediated endocytosis"/>
    <property type="evidence" value="ECO:0007669"/>
    <property type="project" value="TreeGrafter"/>
</dbReference>
<dbReference type="InterPro" id="IPR011989">
    <property type="entry name" value="ARM-like"/>
</dbReference>
<dbReference type="OMA" id="ICHEESK"/>
<dbReference type="GO" id="GO:0010008">
    <property type="term" value="C:endosome membrane"/>
    <property type="evidence" value="ECO:0007669"/>
    <property type="project" value="TreeGrafter"/>
</dbReference>
<evidence type="ECO:0000313" key="1">
    <source>
        <dbReference type="EMBL" id="CBK19935.2"/>
    </source>
</evidence>
<dbReference type="PANTHER" id="PTHR36983:SF2">
    <property type="entry name" value="DNAJ HOMOLOG SUBFAMILY C MEMBER 13"/>
    <property type="match status" value="1"/>
</dbReference>
<gene>
    <name evidence="1" type="ORF">GSBLH_T00000341001</name>
</gene>
<dbReference type="EMBL" id="FN668638">
    <property type="protein sequence ID" value="CBK19935.2"/>
    <property type="molecule type" value="Genomic_DNA"/>
</dbReference>
<sequence length="1180" mass="132007">MQTHANGASHRAVVILDIFYGCLEKTIGSSTVPQLPLSPVLEHFCSPHALKILVDLLFDASPKVVTFATLFLLRILSIPTASLQDLYQLPIIDAILLLPSLDAIQVQLLKLLLHERSLLAGILPDALVYGLQVLSESRFADIYNGDTTSSLIIWTSSMRSHLQAVIHAHIDGYIAKLAEDPSTRWTFVPLPHIHYSELDDDVYCGKYYLRRLMDLEHPTSLKNPKALLLALKSEWIREGKRRGCALSMEQARMVLGVDESADEMTLIRAFWDSWNTDVNHDTLQLALDMLTGAVITATSPIPQRLLLIVQTQCFLYQHYHSRLHKLLFPSFKMLVAQIQVVVENPEQLALPELVSSLVSLVLLTCVCSVENAESFVQSGGLTVLYHLLRWNDAKITAGDENAEQLLYQQVTILVHLSHHSSLHGALADATNITDYLAISLCSSLPVAVLCSILEYFTNLSSEASFKASLLHTSVSVFITAIPLLFRYNADEEKTREQEFNEQCNRIGQQLRQSRPSSVSASSIASDIALNAIPGSVSCIEDSEDTPLVTLAQSDMGSYSYSHNSLAKRVVQFLANVCNNSAALTQILTSLLTPSLIGLLLEKNIDHLLAILNSDFYESPFIIWTQAMRSQLLDFLEDQREKALRREGDFVQDVSQFVYDAIRNELLIADVYVRVFNKLKPKQFVKAPKYFTGLLSYLRLQRLGPKVDDVWIGYYETNLGEDYVLMMLTSLHILLSNSPELSNSVQSADDLLLLFSFLLPRYVDDAPQWLLDNPCTQKAVEILSLLLQSPRLASLAVEEHATDILTRILIQKDYQLRTPLFVLLHHVCLFSQGFEHALFASGLWVLFLHLILLPAEDALATIRQLSVAVLQGWSHNEDVQAISRVTFRRLLPEYMVLLLTEDNADALHAFDATTCTAEMIWNAQMKATAAVVVRRAFEGFVAAFHEGREFVLDEDAEVVYEQLQNETVIGGVFVKIYLNYEAYQLRQPQEFVDALMKEFCGVAALFDNSKPENIPTSAEEEGKRAERLDLAVSALCQVCRLEGPAILEYFVSSGYVARIVEQWELCEQKHALNGPISTACCSIVKQIAETPECLSVLIQKPTLLRILLNSLREGSGNALDVSAILLSLFKARTTELVEYVMELNMISLLFSCVKNPVQVECDNAENVATEIKVGEEWEGEG</sequence>
<dbReference type="GO" id="GO:2000641">
    <property type="term" value="P:regulation of early endosome to late endosome transport"/>
    <property type="evidence" value="ECO:0007669"/>
    <property type="project" value="InterPro"/>
</dbReference>
<dbReference type="GO" id="GO:0007032">
    <property type="term" value="P:endosome organization"/>
    <property type="evidence" value="ECO:0007669"/>
    <property type="project" value="InterPro"/>
</dbReference>
<dbReference type="Gene3D" id="1.25.10.10">
    <property type="entry name" value="Leucine-rich Repeat Variant"/>
    <property type="match status" value="1"/>
</dbReference>
<evidence type="ECO:0000313" key="2">
    <source>
        <dbReference type="Proteomes" id="UP000008312"/>
    </source>
</evidence>
<accession>D8LVU6</accession>
<protein>
    <submittedName>
        <fullName evidence="1">Uncharacterized protein</fullName>
    </submittedName>
</protein>
<dbReference type="Proteomes" id="UP000008312">
    <property type="component" value="Unassembled WGS sequence"/>
</dbReference>
<dbReference type="InterPro" id="IPR044978">
    <property type="entry name" value="GRV2/DNAJC13"/>
</dbReference>
<dbReference type="PANTHER" id="PTHR36983">
    <property type="entry name" value="DNAJ HOMOLOG SUBFAMILY C MEMBER 13"/>
    <property type="match status" value="1"/>
</dbReference>
<dbReference type="AlphaFoldDB" id="D8LVU6"/>
<dbReference type="InParanoid" id="D8LVU6"/>
<dbReference type="InterPro" id="IPR016024">
    <property type="entry name" value="ARM-type_fold"/>
</dbReference>
<dbReference type="SUPFAM" id="SSF48371">
    <property type="entry name" value="ARM repeat"/>
    <property type="match status" value="1"/>
</dbReference>
<organism evidence="1">
    <name type="scientific">Blastocystis hominis</name>
    <dbReference type="NCBI Taxonomy" id="12968"/>
    <lineage>
        <taxon>Eukaryota</taxon>
        <taxon>Sar</taxon>
        <taxon>Stramenopiles</taxon>
        <taxon>Bigyra</taxon>
        <taxon>Opalozoa</taxon>
        <taxon>Opalinata</taxon>
        <taxon>Blastocystidae</taxon>
        <taxon>Blastocystis</taxon>
    </lineage>
</organism>
<proteinExistence type="predicted"/>
<keyword evidence="2" id="KW-1185">Reference proteome</keyword>
<name>D8LVU6_BLAHO</name>
<reference evidence="1" key="1">
    <citation type="submission" date="2010-02" db="EMBL/GenBank/DDBJ databases">
        <title>Sequencing and annotation of the Blastocystis hominis genome.</title>
        <authorList>
            <person name="Wincker P."/>
        </authorList>
    </citation>
    <scope>NUCLEOTIDE SEQUENCE</scope>
    <source>
        <strain evidence="1">Singapore isolate B</strain>
    </source>
</reference>
<dbReference type="GeneID" id="24917653"/>
<dbReference type="OrthoDB" id="69656at2759"/>